<reference evidence="15" key="1">
    <citation type="submission" date="2021-10" db="EMBL/GenBank/DDBJ databases">
        <title>Genome Sequence of The Candidatus Hydrogeosomobacter endosymbioticus, an Intracellular Bacterial Symbiont of the Anaerobic Ciliate GW7.</title>
        <authorList>
            <person name="Shiohama Y."/>
            <person name="Shinzato N."/>
        </authorList>
    </citation>
    <scope>NUCLEOTIDE SEQUENCE [LARGE SCALE GENOMIC DNA]</scope>
    <source>
        <strain evidence="15">200920</strain>
    </source>
</reference>
<dbReference type="PANTHER" id="PTHR30622:SF3">
    <property type="entry name" value="UNDECAPRENYL-DIPHOSPHATASE"/>
    <property type="match status" value="1"/>
</dbReference>
<protein>
    <recommendedName>
        <fullName evidence="4 14">Undecaprenyl-diphosphatase</fullName>
        <ecNumber evidence="3 14">3.6.1.27</ecNumber>
    </recommendedName>
    <alternativeName>
        <fullName evidence="12 14">Bacitracin resistance protein</fullName>
    </alternativeName>
    <alternativeName>
        <fullName evidence="11 14">Undecaprenyl pyrophosphate phosphatase</fullName>
    </alternativeName>
</protein>
<feature type="transmembrane region" description="Helical" evidence="14">
    <location>
        <begin position="223"/>
        <end position="243"/>
    </location>
</feature>
<feature type="transmembrane region" description="Helical" evidence="14">
    <location>
        <begin position="191"/>
        <end position="211"/>
    </location>
</feature>
<dbReference type="InterPro" id="IPR003824">
    <property type="entry name" value="UppP"/>
</dbReference>
<sequence>MDDFFAKVLLAVIQGISEAFPVSSSGHVCIVARFLGIPVGDSMGLEVAYHVGGLAAIAFVFRGKVADLFRAAADMLALNFNTERARFAFAVAISFIPAGAVGYAVKSLDLNKFLSLNDPKVIAMSSVLFAILMFVCDFFAEKRERPICKISFIEAFVFGAFQAFAIVPGASRLGMCFTAGRILGYSRPDSVTFSFIMGIPTILGAITLSAVKSGGVFVRVGGELFLGAVLSAMLTAAFIPLFVKMVSYEFYGRNDNRFNIGVFSVALYRILLGVVVIFSV</sequence>
<feature type="transmembrane region" description="Helical" evidence="14">
    <location>
        <begin position="152"/>
        <end position="171"/>
    </location>
</feature>
<comment type="function">
    <text evidence="14">Catalyzes the dephosphorylation of undecaprenyl diphosphate (UPP). Confers resistance to bacitracin.</text>
</comment>
<evidence type="ECO:0000256" key="8">
    <source>
        <dbReference type="ARBA" id="ARBA00022989"/>
    </source>
</evidence>
<feature type="transmembrane region" description="Helical" evidence="14">
    <location>
        <begin position="87"/>
        <end position="105"/>
    </location>
</feature>
<evidence type="ECO:0000256" key="10">
    <source>
        <dbReference type="ARBA" id="ARBA00023251"/>
    </source>
</evidence>
<evidence type="ECO:0000256" key="13">
    <source>
        <dbReference type="ARBA" id="ARBA00047594"/>
    </source>
</evidence>
<evidence type="ECO:0000256" key="9">
    <source>
        <dbReference type="ARBA" id="ARBA00023136"/>
    </source>
</evidence>
<keyword evidence="14" id="KW-0133">Cell shape</keyword>
<feature type="transmembrane region" description="Helical" evidence="14">
    <location>
        <begin position="121"/>
        <end position="140"/>
    </location>
</feature>
<feature type="transmembrane region" description="Helical" evidence="14">
    <location>
        <begin position="47"/>
        <end position="66"/>
    </location>
</feature>
<name>A0ABN6L305_9PROT</name>
<evidence type="ECO:0000256" key="7">
    <source>
        <dbReference type="ARBA" id="ARBA00022801"/>
    </source>
</evidence>
<evidence type="ECO:0000313" key="15">
    <source>
        <dbReference type="EMBL" id="BDB96262.1"/>
    </source>
</evidence>
<evidence type="ECO:0000256" key="12">
    <source>
        <dbReference type="ARBA" id="ARBA00032932"/>
    </source>
</evidence>
<dbReference type="RefSeq" id="WP_236864472.1">
    <property type="nucleotide sequence ID" value="NZ_AP025225.1"/>
</dbReference>
<evidence type="ECO:0000313" key="16">
    <source>
        <dbReference type="Proteomes" id="UP001320209"/>
    </source>
</evidence>
<evidence type="ECO:0000256" key="5">
    <source>
        <dbReference type="ARBA" id="ARBA00022475"/>
    </source>
</evidence>
<comment type="miscellaneous">
    <text evidence="14">Bacitracin is thought to be involved in the inhibition of peptidoglycan synthesis by sequestering undecaprenyl diphosphate, thereby reducing the pool of lipid carrier available.</text>
</comment>
<keyword evidence="14" id="KW-0961">Cell wall biogenesis/degradation</keyword>
<evidence type="ECO:0000256" key="2">
    <source>
        <dbReference type="ARBA" id="ARBA00010621"/>
    </source>
</evidence>
<keyword evidence="9 14" id="KW-0472">Membrane</keyword>
<dbReference type="HAMAP" id="MF_01006">
    <property type="entry name" value="Undec_diphosphatase"/>
    <property type="match status" value="1"/>
</dbReference>
<evidence type="ECO:0000256" key="11">
    <source>
        <dbReference type="ARBA" id="ARBA00032707"/>
    </source>
</evidence>
<keyword evidence="6 14" id="KW-0812">Transmembrane</keyword>
<dbReference type="EC" id="3.6.1.27" evidence="3 14"/>
<evidence type="ECO:0000256" key="3">
    <source>
        <dbReference type="ARBA" id="ARBA00012374"/>
    </source>
</evidence>
<accession>A0ABN6L305</accession>
<dbReference type="EMBL" id="AP025225">
    <property type="protein sequence ID" value="BDB96262.1"/>
    <property type="molecule type" value="Genomic_DNA"/>
</dbReference>
<keyword evidence="5 14" id="KW-1003">Cell membrane</keyword>
<evidence type="ECO:0000256" key="6">
    <source>
        <dbReference type="ARBA" id="ARBA00022692"/>
    </source>
</evidence>
<gene>
    <name evidence="15" type="primary">uppP3</name>
    <name evidence="14" type="synonym">uppP</name>
    <name evidence="15" type="ORF">HYD_3950</name>
</gene>
<keyword evidence="10 14" id="KW-0046">Antibiotic resistance</keyword>
<comment type="similarity">
    <text evidence="2 14">Belongs to the UppP family.</text>
</comment>
<keyword evidence="8 14" id="KW-1133">Transmembrane helix</keyword>
<keyword evidence="16" id="KW-1185">Reference proteome</keyword>
<keyword evidence="14" id="KW-0573">Peptidoglycan synthesis</keyword>
<proteinExistence type="inferred from homology"/>
<dbReference type="Proteomes" id="UP001320209">
    <property type="component" value="Chromosome"/>
</dbReference>
<organism evidence="15 16">
    <name type="scientific">Candidatus Hydrogenosomobacter endosymbioticus</name>
    <dbReference type="NCBI Taxonomy" id="2558174"/>
    <lineage>
        <taxon>Bacteria</taxon>
        <taxon>Pseudomonadati</taxon>
        <taxon>Pseudomonadota</taxon>
        <taxon>Alphaproteobacteria</taxon>
        <taxon>Holosporales</taxon>
        <taxon>Holosporaceae</taxon>
        <taxon>Candidatus Hydrogenosomobacter</taxon>
    </lineage>
</organism>
<evidence type="ECO:0000256" key="14">
    <source>
        <dbReference type="HAMAP-Rule" id="MF_01006"/>
    </source>
</evidence>
<keyword evidence="7 14" id="KW-0378">Hydrolase</keyword>
<evidence type="ECO:0000256" key="1">
    <source>
        <dbReference type="ARBA" id="ARBA00004651"/>
    </source>
</evidence>
<comment type="subcellular location">
    <subcellularLocation>
        <location evidence="1 14">Cell membrane</location>
        <topology evidence="1 14">Multi-pass membrane protein</topology>
    </subcellularLocation>
</comment>
<feature type="transmembrane region" description="Helical" evidence="14">
    <location>
        <begin position="258"/>
        <end position="278"/>
    </location>
</feature>
<dbReference type="PANTHER" id="PTHR30622">
    <property type="entry name" value="UNDECAPRENYL-DIPHOSPHATASE"/>
    <property type="match status" value="1"/>
</dbReference>
<evidence type="ECO:0000256" key="4">
    <source>
        <dbReference type="ARBA" id="ARBA00021581"/>
    </source>
</evidence>
<dbReference type="Pfam" id="PF02673">
    <property type="entry name" value="BacA"/>
    <property type="match status" value="1"/>
</dbReference>
<comment type="catalytic activity">
    <reaction evidence="13 14">
        <text>di-trans,octa-cis-undecaprenyl diphosphate + H2O = di-trans,octa-cis-undecaprenyl phosphate + phosphate + H(+)</text>
        <dbReference type="Rhea" id="RHEA:28094"/>
        <dbReference type="ChEBI" id="CHEBI:15377"/>
        <dbReference type="ChEBI" id="CHEBI:15378"/>
        <dbReference type="ChEBI" id="CHEBI:43474"/>
        <dbReference type="ChEBI" id="CHEBI:58405"/>
        <dbReference type="ChEBI" id="CHEBI:60392"/>
        <dbReference type="EC" id="3.6.1.27"/>
    </reaction>
</comment>